<evidence type="ECO:0000256" key="4">
    <source>
        <dbReference type="ARBA" id="ARBA00023235"/>
    </source>
</evidence>
<keyword evidence="5" id="KW-0170">Cobalt</keyword>
<evidence type="ECO:0000256" key="2">
    <source>
        <dbReference type="ARBA" id="ARBA00013920"/>
    </source>
</evidence>
<dbReference type="HOGENOM" id="CLU_054856_2_2_1"/>
<protein>
    <recommendedName>
        <fullName evidence="2">Ribulose-phosphate 3-epimerase</fullName>
    </recommendedName>
    <alternativeName>
        <fullName evidence="7">Pentose-5-phosphate 3-epimerase</fullName>
    </alternativeName>
    <alternativeName>
        <fullName evidence="6">RPE</fullName>
    </alternativeName>
</protein>
<dbReference type="EMBL" id="GL877405">
    <property type="protein sequence ID" value="ELA48294.1"/>
    <property type="molecule type" value="Genomic_DNA"/>
</dbReference>
<evidence type="ECO:0000256" key="1">
    <source>
        <dbReference type="ARBA" id="ARBA00005016"/>
    </source>
</evidence>
<reference evidence="9" key="1">
    <citation type="submission" date="2011-03" db="EMBL/GenBank/DDBJ databases">
        <title>The genome sequence of Vavraia culicis strain floridensis.</title>
        <authorList>
            <consortium name="The Broad Institute Genome Sequencing Platform"/>
            <person name="Cuomo C."/>
            <person name="Becnel J."/>
            <person name="Sanscrainte N."/>
            <person name="Young S.K."/>
            <person name="Zeng Q."/>
            <person name="Gargeya S."/>
            <person name="Fitzgerald M."/>
            <person name="Haas B."/>
            <person name="Abouelleil A."/>
            <person name="Alvarado L."/>
            <person name="Arachchi H.M."/>
            <person name="Berlin A."/>
            <person name="Chapman S.B."/>
            <person name="Gearin G."/>
            <person name="Goldberg J."/>
            <person name="Griggs A."/>
            <person name="Gujja S."/>
            <person name="Hansen M."/>
            <person name="Heiman D."/>
            <person name="Howarth C."/>
            <person name="Larimer J."/>
            <person name="Lui A."/>
            <person name="MacDonald P.J.P."/>
            <person name="McCowen C."/>
            <person name="Montmayeur A."/>
            <person name="Murphy C."/>
            <person name="Neiman D."/>
            <person name="Pearson M."/>
            <person name="Priest M."/>
            <person name="Roberts A."/>
            <person name="Saif S."/>
            <person name="Shea T."/>
            <person name="Sisk P."/>
            <person name="Stolte C."/>
            <person name="Sykes S."/>
            <person name="Wortman J."/>
            <person name="Nusbaum C."/>
            <person name="Birren B."/>
        </authorList>
    </citation>
    <scope>NUCLEOTIDE SEQUENCE [LARGE SCALE GENOMIC DNA]</scope>
    <source>
        <strain evidence="9">floridensis</strain>
    </source>
</reference>
<keyword evidence="4" id="KW-0413">Isomerase</keyword>
<dbReference type="InParanoid" id="L2GXC7"/>
<dbReference type="GO" id="GO:0006098">
    <property type="term" value="P:pentose-phosphate shunt"/>
    <property type="evidence" value="ECO:0007669"/>
    <property type="project" value="UniProtKB-UniPathway"/>
</dbReference>
<dbReference type="FunCoup" id="L2GXC7">
    <property type="interactions" value="123"/>
</dbReference>
<organism evidence="8 9">
    <name type="scientific">Vavraia culicis (isolate floridensis)</name>
    <name type="common">Microsporidian parasite</name>
    <dbReference type="NCBI Taxonomy" id="948595"/>
    <lineage>
        <taxon>Eukaryota</taxon>
        <taxon>Fungi</taxon>
        <taxon>Fungi incertae sedis</taxon>
        <taxon>Microsporidia</taxon>
        <taxon>Pleistophoridae</taxon>
        <taxon>Vavraia</taxon>
    </lineage>
</organism>
<dbReference type="GO" id="GO:0005975">
    <property type="term" value="P:carbohydrate metabolic process"/>
    <property type="evidence" value="ECO:0007669"/>
    <property type="project" value="InterPro"/>
</dbReference>
<accession>L2GXC7</accession>
<keyword evidence="3" id="KW-0479">Metal-binding</keyword>
<evidence type="ECO:0000313" key="8">
    <source>
        <dbReference type="EMBL" id="ELA48294.1"/>
    </source>
</evidence>
<evidence type="ECO:0000313" key="9">
    <source>
        <dbReference type="Proteomes" id="UP000011081"/>
    </source>
</evidence>
<evidence type="ECO:0000256" key="6">
    <source>
        <dbReference type="ARBA" id="ARBA00029933"/>
    </source>
</evidence>
<dbReference type="Pfam" id="PF00834">
    <property type="entry name" value="Ribul_P_3_epim"/>
    <property type="match status" value="2"/>
</dbReference>
<dbReference type="OrthoDB" id="1927044at2759"/>
<dbReference type="GeneID" id="19878021"/>
<dbReference type="AlphaFoldDB" id="L2GXC7"/>
<evidence type="ECO:0000256" key="7">
    <source>
        <dbReference type="ARBA" id="ARBA00030599"/>
    </source>
</evidence>
<dbReference type="VEuPathDB" id="MicrosporidiaDB:VCUG_00130"/>
<dbReference type="SUPFAM" id="SSF51366">
    <property type="entry name" value="Ribulose-phoshate binding barrel"/>
    <property type="match status" value="1"/>
</dbReference>
<comment type="pathway">
    <text evidence="1">Carbohydrate degradation; pentose phosphate pathway; D-xylulose 5-phosphate from D-ribulose 5-phosphate (non-oxidative stage): step 1/1.</text>
</comment>
<dbReference type="InterPro" id="IPR013785">
    <property type="entry name" value="Aldolase_TIM"/>
</dbReference>
<name>L2GXC7_VAVCU</name>
<dbReference type="Proteomes" id="UP000011081">
    <property type="component" value="Unassembled WGS sequence"/>
</dbReference>
<sequence length="187" mass="20779">MKEVAISILNAPILNLKNELDVLARMCPRPLLHLDIIDTSFTNNISFGPSIVNQILELDFKFDLHFMIRSPLELLKKIGNRNVSTIYMHQDVPGYGIAINPDEPIVCKDKVLVMTVYAGEGNQSFISPGDKIRELKRQGCHVCVDGGISLDSIAGVCDADCFVIGSAYFQSKDKNAFLNSIYSMINR</sequence>
<evidence type="ECO:0000256" key="5">
    <source>
        <dbReference type="ARBA" id="ARBA00023285"/>
    </source>
</evidence>
<gene>
    <name evidence="8" type="ORF">VCUG_00130</name>
</gene>
<dbReference type="UniPathway" id="UPA00115">
    <property type="reaction ID" value="UER00411"/>
</dbReference>
<dbReference type="PANTHER" id="PTHR11749">
    <property type="entry name" value="RIBULOSE-5-PHOSPHATE-3-EPIMERASE"/>
    <property type="match status" value="1"/>
</dbReference>
<proteinExistence type="predicted"/>
<keyword evidence="9" id="KW-1185">Reference proteome</keyword>
<dbReference type="GO" id="GO:0046872">
    <property type="term" value="F:metal ion binding"/>
    <property type="evidence" value="ECO:0007669"/>
    <property type="project" value="UniProtKB-KW"/>
</dbReference>
<dbReference type="GO" id="GO:0016857">
    <property type="term" value="F:racemase and epimerase activity, acting on carbohydrates and derivatives"/>
    <property type="evidence" value="ECO:0007669"/>
    <property type="project" value="InterPro"/>
</dbReference>
<dbReference type="Gene3D" id="3.20.20.70">
    <property type="entry name" value="Aldolase class I"/>
    <property type="match status" value="2"/>
</dbReference>
<dbReference type="STRING" id="948595.L2GXC7"/>
<dbReference type="InterPro" id="IPR011060">
    <property type="entry name" value="RibuloseP-bd_barrel"/>
</dbReference>
<evidence type="ECO:0000256" key="3">
    <source>
        <dbReference type="ARBA" id="ARBA00022723"/>
    </source>
</evidence>
<dbReference type="OMA" id="IRTINHM"/>
<dbReference type="RefSeq" id="XP_008073155.1">
    <property type="nucleotide sequence ID" value="XM_008074964.1"/>
</dbReference>
<dbReference type="InterPro" id="IPR000056">
    <property type="entry name" value="Ribul_P_3_epim-like"/>
</dbReference>